<evidence type="ECO:0000256" key="1">
    <source>
        <dbReference type="SAM" id="Phobius"/>
    </source>
</evidence>
<feature type="transmembrane region" description="Helical" evidence="1">
    <location>
        <begin position="135"/>
        <end position="158"/>
    </location>
</feature>
<dbReference type="Proteomes" id="UP001052739">
    <property type="component" value="Unassembled WGS sequence"/>
</dbReference>
<feature type="transmembrane region" description="Helical" evidence="1">
    <location>
        <begin position="96"/>
        <end position="114"/>
    </location>
</feature>
<accession>A0ABQ3PN22</accession>
<organism evidence="2 3">
    <name type="scientific">Streptomyces hydrogenans</name>
    <dbReference type="NCBI Taxonomy" id="1873719"/>
    <lineage>
        <taxon>Bacteria</taxon>
        <taxon>Bacillati</taxon>
        <taxon>Actinomycetota</taxon>
        <taxon>Actinomycetes</taxon>
        <taxon>Kitasatosporales</taxon>
        <taxon>Streptomycetaceae</taxon>
        <taxon>Streptomyces</taxon>
    </lineage>
</organism>
<dbReference type="EMBL" id="BNDW01000102">
    <property type="protein sequence ID" value="GHI26404.1"/>
    <property type="molecule type" value="Genomic_DNA"/>
</dbReference>
<comment type="caution">
    <text evidence="2">The sequence shown here is derived from an EMBL/GenBank/DDBJ whole genome shotgun (WGS) entry which is preliminary data.</text>
</comment>
<dbReference type="RefSeq" id="WP_190224049.1">
    <property type="nucleotide sequence ID" value="NZ_BNBS01000047.1"/>
</dbReference>
<proteinExistence type="predicted"/>
<feature type="transmembrane region" description="Helical" evidence="1">
    <location>
        <begin position="38"/>
        <end position="55"/>
    </location>
</feature>
<keyword evidence="1" id="KW-0812">Transmembrane</keyword>
<feature type="transmembrane region" description="Helical" evidence="1">
    <location>
        <begin position="206"/>
        <end position="224"/>
    </location>
</feature>
<keyword evidence="1" id="KW-0472">Membrane</keyword>
<feature type="transmembrane region" description="Helical" evidence="1">
    <location>
        <begin position="266"/>
        <end position="285"/>
    </location>
</feature>
<evidence type="ECO:0000313" key="3">
    <source>
        <dbReference type="Proteomes" id="UP001052739"/>
    </source>
</evidence>
<sequence length="290" mass="29734">MNAPASVRHLAPPAGPTRFRHLIRSEWTKLWSLRSTPYALGVGGLVVTGICVNAARSNADRLDHGPLPPPGAGADPAREAAPFAFDALGTAFVDPAWQLLMVLAACLGAAALSGEYATGLARTTFAAVPDRRSVVAAKAFVVTAVLLVFGACVTLTSFGATQALLRDHGGLSLSDPGAARAVVASALLAPVCGLAGLAAGALVRHAAGAAVTVIGVLLLVPALFQGDTYRWVRETGHLLPLDAWVTLVRDPALPVPEKYPATATEAWAVLCAWAAAGLAVAVAAVRHRDV</sequence>
<keyword evidence="3" id="KW-1185">Reference proteome</keyword>
<keyword evidence="1" id="KW-1133">Transmembrane helix</keyword>
<name>A0ABQ3PN22_9ACTN</name>
<evidence type="ECO:0000313" key="2">
    <source>
        <dbReference type="EMBL" id="GHI26404.1"/>
    </source>
</evidence>
<gene>
    <name evidence="2" type="ORF">Shyd_77750</name>
</gene>
<protein>
    <submittedName>
        <fullName evidence="2">ABC transporter permease</fullName>
    </submittedName>
</protein>
<reference evidence="2" key="1">
    <citation type="submission" date="2024-05" db="EMBL/GenBank/DDBJ databases">
        <title>Whole genome shotgun sequence of Streptomyces hydrogenans NBRC 13475.</title>
        <authorList>
            <person name="Komaki H."/>
            <person name="Tamura T."/>
        </authorList>
    </citation>
    <scope>NUCLEOTIDE SEQUENCE</scope>
    <source>
        <strain evidence="2">NBRC 13475</strain>
    </source>
</reference>
<feature type="transmembrane region" description="Helical" evidence="1">
    <location>
        <begin position="178"/>
        <end position="199"/>
    </location>
</feature>